<feature type="transmembrane region" description="Helical" evidence="1">
    <location>
        <begin position="35"/>
        <end position="52"/>
    </location>
</feature>
<comment type="caution">
    <text evidence="3">The sequence shown here is derived from an EMBL/GenBank/DDBJ whole genome shotgun (WGS) entry which is preliminary data.</text>
</comment>
<evidence type="ECO:0000256" key="1">
    <source>
        <dbReference type="SAM" id="Phobius"/>
    </source>
</evidence>
<dbReference type="EMBL" id="QSKW01000030">
    <property type="protein sequence ID" value="RHE93336.1"/>
    <property type="molecule type" value="Genomic_DNA"/>
</dbReference>
<keyword evidence="1" id="KW-0812">Transmembrane</keyword>
<dbReference type="EMBL" id="QSFX01000049">
    <property type="protein sequence ID" value="RHA82717.1"/>
    <property type="molecule type" value="Genomic_DNA"/>
</dbReference>
<dbReference type="RefSeq" id="WP_118583713.1">
    <property type="nucleotide sequence ID" value="NZ_CABJFX010000049.1"/>
</dbReference>
<dbReference type="Proteomes" id="UP000286271">
    <property type="component" value="Unassembled WGS sequence"/>
</dbReference>
<protein>
    <recommendedName>
        <fullName evidence="2">DUF7674 domain-containing protein</fullName>
    </recommendedName>
</protein>
<evidence type="ECO:0000313" key="5">
    <source>
        <dbReference type="Proteomes" id="UP000283492"/>
    </source>
</evidence>
<accession>A0A3R6A7U9</accession>
<dbReference type="InterPro" id="IPR056091">
    <property type="entry name" value="DUF7674"/>
</dbReference>
<evidence type="ECO:0000259" key="2">
    <source>
        <dbReference type="Pfam" id="PF24722"/>
    </source>
</evidence>
<dbReference type="AlphaFoldDB" id="A0A3R6A7U9"/>
<reference evidence="5 6" key="1">
    <citation type="submission" date="2018-08" db="EMBL/GenBank/DDBJ databases">
        <title>A genome reference for cultivated species of the human gut microbiota.</title>
        <authorList>
            <person name="Zou Y."/>
            <person name="Xue W."/>
            <person name="Luo G."/>
        </authorList>
    </citation>
    <scope>NUCLEOTIDE SEQUENCE [LARGE SCALE GENOMIC DNA]</scope>
    <source>
        <strain evidence="4 6">AM27-11</strain>
        <strain evidence="3 5">AM42-1AC</strain>
    </source>
</reference>
<dbReference type="Pfam" id="PF24722">
    <property type="entry name" value="DUF7674"/>
    <property type="match status" value="1"/>
</dbReference>
<keyword evidence="1" id="KW-0472">Membrane</keyword>
<evidence type="ECO:0000313" key="3">
    <source>
        <dbReference type="EMBL" id="RHA82717.1"/>
    </source>
</evidence>
<feature type="domain" description="DUF7674" evidence="2">
    <location>
        <begin position="8"/>
        <end position="119"/>
    </location>
</feature>
<name>A0A3R6A7U9_9FIRM</name>
<keyword evidence="1" id="KW-1133">Transmembrane helix</keyword>
<dbReference type="Proteomes" id="UP000283492">
    <property type="component" value="Unassembled WGS sequence"/>
</dbReference>
<sequence>MKYDELYKTFKEEIPEGSSFFEVKEKENLIDETDGIHIVFGMVIVPYILNIVQNNKMLEINKVFLFLENMAICEDIKIKEVLDFTVLEQLVDEGQDILEQCKQYMKKNTLKHCEEVEKYYL</sequence>
<gene>
    <name evidence="4" type="ORF">DW707_14955</name>
    <name evidence="3" type="ORF">DW914_17770</name>
</gene>
<proteinExistence type="predicted"/>
<evidence type="ECO:0000313" key="6">
    <source>
        <dbReference type="Proteomes" id="UP000286271"/>
    </source>
</evidence>
<organism evidence="3 5">
    <name type="scientific">Roseburia inulinivorans</name>
    <dbReference type="NCBI Taxonomy" id="360807"/>
    <lineage>
        <taxon>Bacteria</taxon>
        <taxon>Bacillati</taxon>
        <taxon>Bacillota</taxon>
        <taxon>Clostridia</taxon>
        <taxon>Lachnospirales</taxon>
        <taxon>Lachnospiraceae</taxon>
        <taxon>Roseburia</taxon>
    </lineage>
</organism>
<evidence type="ECO:0000313" key="4">
    <source>
        <dbReference type="EMBL" id="RHE93336.1"/>
    </source>
</evidence>